<dbReference type="AlphaFoldDB" id="A0A1N7I1F4"/>
<sequence>MKKTAIVVVSILLLIIVSLAIYWNLPIDVTRRADIQYGNSLIRNIEIYKKAYHQLPENNDWETLQKLGFKKENLGAQPDYRKNGNGSYELIYLDEFDGPFLIWNSNEKKWSIDFPKIQK</sequence>
<organism evidence="1 2">
    <name type="scientific">Chryseobacterium shigense</name>
    <dbReference type="NCBI Taxonomy" id="297244"/>
    <lineage>
        <taxon>Bacteria</taxon>
        <taxon>Pseudomonadati</taxon>
        <taxon>Bacteroidota</taxon>
        <taxon>Flavobacteriia</taxon>
        <taxon>Flavobacteriales</taxon>
        <taxon>Weeksellaceae</taxon>
        <taxon>Chryseobacterium group</taxon>
        <taxon>Chryseobacterium</taxon>
    </lineage>
</organism>
<evidence type="ECO:0000313" key="2">
    <source>
        <dbReference type="Proteomes" id="UP000186373"/>
    </source>
</evidence>
<name>A0A1N7I1F4_9FLAO</name>
<dbReference type="EMBL" id="FTNY01000001">
    <property type="protein sequence ID" value="SIS30884.1"/>
    <property type="molecule type" value="Genomic_DNA"/>
</dbReference>
<reference evidence="2" key="1">
    <citation type="submission" date="2017-01" db="EMBL/GenBank/DDBJ databases">
        <authorList>
            <person name="Varghese N."/>
            <person name="Submissions S."/>
        </authorList>
    </citation>
    <scope>NUCLEOTIDE SEQUENCE [LARGE SCALE GENOMIC DNA]</scope>
    <source>
        <strain evidence="2">DSM 17126</strain>
    </source>
</reference>
<accession>A0A1N7I1F4</accession>
<keyword evidence="2" id="KW-1185">Reference proteome</keyword>
<dbReference type="RefSeq" id="WP_076505227.1">
    <property type="nucleotide sequence ID" value="NZ_FTNY01000001.1"/>
</dbReference>
<gene>
    <name evidence="1" type="ORF">SAMN05421639_1011048</name>
</gene>
<evidence type="ECO:0000313" key="1">
    <source>
        <dbReference type="EMBL" id="SIS30884.1"/>
    </source>
</evidence>
<protein>
    <submittedName>
        <fullName evidence="1">Uncharacterized protein</fullName>
    </submittedName>
</protein>
<proteinExistence type="predicted"/>
<dbReference type="OrthoDB" id="1260332at2"/>
<dbReference type="Proteomes" id="UP000186373">
    <property type="component" value="Unassembled WGS sequence"/>
</dbReference>